<sequence>MDSFGQPTTGVNGTDKPIAVLKKYDNGSYGLLVYGSDFLIRGGELASSSMTSALFMSRIIDDVVALGVNTIFGVVSWKNIEPIEGVFDFTELDAIIALFREKGLYLSLRWNGTLVGHGTDNLSDSVPSWVKTNAQRFPKVKRTEDVYDAQQDEIVGKTRRTTEAISLFGDEIAEAEQNAFHALIGHIKLVNKSQHTIVMVQVGSLIGFKRNTRDYSVAADAKFDSPVPTELLSYYQAKGSAVEPGALRYGWDSFGQEDGEAETLFSAYYFATYVEALATICKRECGLPVFTDVAVNRQGPALHGSAEGKMMRFWRFFTPSLSFFAARLLPGPSSKSIADFVARNNQPLLILGQNNTDIEKIWVKFGNCNALGVALTRIEAIDLATSPAPAHFCLLRDLTPTILTARNSDKKTVGFALTAVNRVDPDCVSSTNTTMCGMDVKCQHLDNQSHRNGGWGIVVEQEDGTLLVAGQAFQVKAKSLSPKATVTRVLDFVKKEVEGEGGGSLRSLRRFTAEDTNGGRAAQMPADTPMIAEIAFYAFEE</sequence>
<dbReference type="GO" id="GO:0009341">
    <property type="term" value="C:beta-galactosidase complex"/>
    <property type="evidence" value="ECO:0007669"/>
    <property type="project" value="InterPro"/>
</dbReference>
<evidence type="ECO:0000256" key="1">
    <source>
        <dbReference type="ARBA" id="ARBA00022801"/>
    </source>
</evidence>
<feature type="domain" description="Glycoside hydrolase family 42 N-terminal" evidence="3">
    <location>
        <begin position="60"/>
        <end position="130"/>
    </location>
</feature>
<dbReference type="GO" id="GO:0004565">
    <property type="term" value="F:beta-galactosidase activity"/>
    <property type="evidence" value="ECO:0007669"/>
    <property type="project" value="InterPro"/>
</dbReference>
<reference evidence="5" key="2">
    <citation type="submission" date="2020-11" db="EMBL/GenBank/DDBJ databases">
        <title>Whole genome sequencing of Colletotrichum sp.</title>
        <authorList>
            <person name="Li H."/>
        </authorList>
    </citation>
    <scope>NUCLEOTIDE SEQUENCE</scope>
    <source>
        <strain evidence="5">CkLH20</strain>
    </source>
</reference>
<protein>
    <submittedName>
        <fullName evidence="5">Uncharacterized protein</fullName>
    </submittedName>
</protein>
<evidence type="ECO:0000259" key="3">
    <source>
        <dbReference type="Pfam" id="PF02449"/>
    </source>
</evidence>
<evidence type="ECO:0000313" key="6">
    <source>
        <dbReference type="Proteomes" id="UP000781932"/>
    </source>
</evidence>
<reference evidence="5" key="1">
    <citation type="submission" date="2020-03" db="EMBL/GenBank/DDBJ databases">
        <authorList>
            <person name="He L."/>
        </authorList>
    </citation>
    <scope>NUCLEOTIDE SEQUENCE</scope>
    <source>
        <strain evidence="5">CkLH20</strain>
    </source>
</reference>
<name>A0A9P6HZG8_9PEZI</name>
<gene>
    <name evidence="5" type="ORF">CkaCkLH20_08180</name>
</gene>
<dbReference type="AlphaFoldDB" id="A0A9P6HZG8"/>
<evidence type="ECO:0000313" key="5">
    <source>
        <dbReference type="EMBL" id="KAF9874197.1"/>
    </source>
</evidence>
<dbReference type="InterPro" id="IPR017853">
    <property type="entry name" value="GH"/>
</dbReference>
<accession>A0A9P6HZG8</accession>
<dbReference type="Pfam" id="PF18120">
    <property type="entry name" value="DUF5597"/>
    <property type="match status" value="1"/>
</dbReference>
<dbReference type="Proteomes" id="UP000781932">
    <property type="component" value="Unassembled WGS sequence"/>
</dbReference>
<dbReference type="EMBL" id="JAATWM020000027">
    <property type="protein sequence ID" value="KAF9874197.1"/>
    <property type="molecule type" value="Genomic_DNA"/>
</dbReference>
<dbReference type="SUPFAM" id="SSF51445">
    <property type="entry name" value="(Trans)glycosidases"/>
    <property type="match status" value="1"/>
</dbReference>
<organism evidence="5 6">
    <name type="scientific">Colletotrichum karsti</name>
    <dbReference type="NCBI Taxonomy" id="1095194"/>
    <lineage>
        <taxon>Eukaryota</taxon>
        <taxon>Fungi</taxon>
        <taxon>Dikarya</taxon>
        <taxon>Ascomycota</taxon>
        <taxon>Pezizomycotina</taxon>
        <taxon>Sordariomycetes</taxon>
        <taxon>Hypocreomycetidae</taxon>
        <taxon>Glomerellales</taxon>
        <taxon>Glomerellaceae</taxon>
        <taxon>Colletotrichum</taxon>
        <taxon>Colletotrichum boninense species complex</taxon>
    </lineage>
</organism>
<comment type="caution">
    <text evidence="5">The sequence shown here is derived from an EMBL/GenBank/DDBJ whole genome shotgun (WGS) entry which is preliminary data.</text>
</comment>
<keyword evidence="1" id="KW-0378">Hydrolase</keyword>
<evidence type="ECO:0000259" key="4">
    <source>
        <dbReference type="Pfam" id="PF18120"/>
    </source>
</evidence>
<dbReference type="RefSeq" id="XP_038743658.1">
    <property type="nucleotide sequence ID" value="XM_038890895.1"/>
</dbReference>
<keyword evidence="2" id="KW-0326">Glycosidase</keyword>
<dbReference type="GO" id="GO:0005975">
    <property type="term" value="P:carbohydrate metabolic process"/>
    <property type="evidence" value="ECO:0007669"/>
    <property type="project" value="InterPro"/>
</dbReference>
<dbReference type="OrthoDB" id="4849683at2759"/>
<dbReference type="InterPro" id="IPR040719">
    <property type="entry name" value="DUF5597"/>
</dbReference>
<feature type="domain" description="DUF5597" evidence="4">
    <location>
        <begin position="391"/>
        <end position="512"/>
    </location>
</feature>
<proteinExistence type="predicted"/>
<evidence type="ECO:0000256" key="2">
    <source>
        <dbReference type="ARBA" id="ARBA00023295"/>
    </source>
</evidence>
<dbReference type="GeneID" id="62163969"/>
<keyword evidence="6" id="KW-1185">Reference proteome</keyword>
<dbReference type="InterPro" id="IPR013529">
    <property type="entry name" value="Glyco_hydro_42_N"/>
</dbReference>
<dbReference type="Gene3D" id="3.20.20.80">
    <property type="entry name" value="Glycosidases"/>
    <property type="match status" value="1"/>
</dbReference>
<dbReference type="Pfam" id="PF02449">
    <property type="entry name" value="Glyco_hydro_42"/>
    <property type="match status" value="1"/>
</dbReference>